<evidence type="ECO:0000313" key="8">
    <source>
        <dbReference type="Proteomes" id="UP000717328"/>
    </source>
</evidence>
<reference evidence="7" key="2">
    <citation type="submission" date="2021-10" db="EMBL/GenBank/DDBJ databases">
        <title>Phylogenomics reveals ancestral predisposition of the termite-cultivated fungus Termitomyces towards a domesticated lifestyle.</title>
        <authorList>
            <person name="Auxier B."/>
            <person name="Grum-Grzhimaylo A."/>
            <person name="Cardenas M.E."/>
            <person name="Lodge J.D."/>
            <person name="Laessoe T."/>
            <person name="Pedersen O."/>
            <person name="Smith M.E."/>
            <person name="Kuyper T.W."/>
            <person name="Franco-Molano E.A."/>
            <person name="Baroni T.J."/>
            <person name="Aanen D.K."/>
        </authorList>
    </citation>
    <scope>NUCLEOTIDE SEQUENCE</scope>
    <source>
        <strain evidence="7">D49</strain>
    </source>
</reference>
<dbReference type="InterPro" id="IPR051218">
    <property type="entry name" value="Sec_MonoDiacylglyc_Lipase"/>
</dbReference>
<comment type="catalytic activity">
    <reaction evidence="4">
        <text>a monoacylglycerol + H2O = glycerol + a fatty acid + H(+)</text>
        <dbReference type="Rhea" id="RHEA:15245"/>
        <dbReference type="ChEBI" id="CHEBI:15377"/>
        <dbReference type="ChEBI" id="CHEBI:15378"/>
        <dbReference type="ChEBI" id="CHEBI:17408"/>
        <dbReference type="ChEBI" id="CHEBI:17754"/>
        <dbReference type="ChEBI" id="CHEBI:28868"/>
    </reaction>
</comment>
<dbReference type="GO" id="GO:0006629">
    <property type="term" value="P:lipid metabolic process"/>
    <property type="evidence" value="ECO:0007669"/>
    <property type="project" value="InterPro"/>
</dbReference>
<organism evidence="7 8">
    <name type="scientific">Sphagnurus paluster</name>
    <dbReference type="NCBI Taxonomy" id="117069"/>
    <lineage>
        <taxon>Eukaryota</taxon>
        <taxon>Fungi</taxon>
        <taxon>Dikarya</taxon>
        <taxon>Basidiomycota</taxon>
        <taxon>Agaricomycotina</taxon>
        <taxon>Agaricomycetes</taxon>
        <taxon>Agaricomycetidae</taxon>
        <taxon>Agaricales</taxon>
        <taxon>Tricholomatineae</taxon>
        <taxon>Lyophyllaceae</taxon>
        <taxon>Sphagnurus</taxon>
    </lineage>
</organism>
<evidence type="ECO:0000256" key="4">
    <source>
        <dbReference type="ARBA" id="ARBA00048461"/>
    </source>
</evidence>
<name>A0A9P7KML9_9AGAR</name>
<evidence type="ECO:0000259" key="6">
    <source>
        <dbReference type="Pfam" id="PF01764"/>
    </source>
</evidence>
<comment type="catalytic activity">
    <reaction evidence="3">
        <text>a diacylglycerol + H2O = a monoacylglycerol + a fatty acid + H(+)</text>
        <dbReference type="Rhea" id="RHEA:32731"/>
        <dbReference type="ChEBI" id="CHEBI:15377"/>
        <dbReference type="ChEBI" id="CHEBI:15378"/>
        <dbReference type="ChEBI" id="CHEBI:17408"/>
        <dbReference type="ChEBI" id="CHEBI:18035"/>
        <dbReference type="ChEBI" id="CHEBI:28868"/>
    </reaction>
</comment>
<comment type="caution">
    <text evidence="7">The sequence shown here is derived from an EMBL/GenBank/DDBJ whole genome shotgun (WGS) entry which is preliminary data.</text>
</comment>
<dbReference type="Proteomes" id="UP000717328">
    <property type="component" value="Unassembled WGS sequence"/>
</dbReference>
<reference evidence="7" key="1">
    <citation type="submission" date="2021-02" db="EMBL/GenBank/DDBJ databases">
        <authorList>
            <person name="Nieuwenhuis M."/>
            <person name="Van De Peppel L.J.J."/>
        </authorList>
    </citation>
    <scope>NUCLEOTIDE SEQUENCE</scope>
    <source>
        <strain evidence="7">D49</strain>
    </source>
</reference>
<keyword evidence="5" id="KW-0732">Signal</keyword>
<evidence type="ECO:0000256" key="5">
    <source>
        <dbReference type="SAM" id="SignalP"/>
    </source>
</evidence>
<dbReference type="Pfam" id="PF01764">
    <property type="entry name" value="Lipase_3"/>
    <property type="match status" value="1"/>
</dbReference>
<dbReference type="AlphaFoldDB" id="A0A9P7KML9"/>
<dbReference type="InterPro" id="IPR002921">
    <property type="entry name" value="Fungal_lipase-type"/>
</dbReference>
<comment type="similarity">
    <text evidence="2">Belongs to the AB hydrolase superfamily. Lipase family. Class 3 subfamily.</text>
</comment>
<evidence type="ECO:0000256" key="2">
    <source>
        <dbReference type="ARBA" id="ARBA00043996"/>
    </source>
</evidence>
<feature type="signal peptide" evidence="5">
    <location>
        <begin position="1"/>
        <end position="20"/>
    </location>
</feature>
<dbReference type="Gene3D" id="3.40.50.1820">
    <property type="entry name" value="alpha/beta hydrolase"/>
    <property type="match status" value="1"/>
</dbReference>
<evidence type="ECO:0000256" key="3">
    <source>
        <dbReference type="ARBA" id="ARBA00047591"/>
    </source>
</evidence>
<protein>
    <recommendedName>
        <fullName evidence="6">Fungal lipase-type domain-containing protein</fullName>
    </recommendedName>
</protein>
<dbReference type="OrthoDB" id="426718at2759"/>
<dbReference type="PANTHER" id="PTHR45856:SF25">
    <property type="entry name" value="FUNGAL LIPASE-LIKE DOMAIN-CONTAINING PROTEIN"/>
    <property type="match status" value="1"/>
</dbReference>
<keyword evidence="1" id="KW-1015">Disulfide bond</keyword>
<dbReference type="SUPFAM" id="SSF53474">
    <property type="entry name" value="alpha/beta-Hydrolases"/>
    <property type="match status" value="1"/>
</dbReference>
<keyword evidence="8" id="KW-1185">Reference proteome</keyword>
<feature type="chain" id="PRO_5040184201" description="Fungal lipase-type domain-containing protein" evidence="5">
    <location>
        <begin position="21"/>
        <end position="330"/>
    </location>
</feature>
<sequence>MIGSATLVALALSTLHSAYAVPFSLSIGPITIGQSSSDSAQGVTALAPNTFRANFLRAAQFTRIVYCSSQSVASWKCGAPCQSMGGGVKVLQTGGEHIPRLRPVAEQMIMTVYIAHDTTTGSIVVTHQGTEKTSILSILNDVQIVQVPLNSRRFQGANGDIRVHDGFQKTFERTADTILAGVKSALAKTGAKKVLITGHSLGGVVGILDAMMLTQALGPSIKVTSQVFALPRMGNKAFANYVDAKLGSTMTRVSNQNDPVPLLPPKLLGYQQVSREVHIRSVSNGEPTNVVTCTGQENSVSVFIHLPLFSCAYVARTLALIILSLGMLRG</sequence>
<evidence type="ECO:0000256" key="1">
    <source>
        <dbReference type="ARBA" id="ARBA00023157"/>
    </source>
</evidence>
<dbReference type="CDD" id="cd00519">
    <property type="entry name" value="Lipase_3"/>
    <property type="match status" value="1"/>
</dbReference>
<dbReference type="PANTHER" id="PTHR45856">
    <property type="entry name" value="ALPHA/BETA-HYDROLASES SUPERFAMILY PROTEIN"/>
    <property type="match status" value="1"/>
</dbReference>
<gene>
    <name evidence="7" type="ORF">H0H81_003923</name>
</gene>
<dbReference type="EMBL" id="JABCKI010000102">
    <property type="protein sequence ID" value="KAG5652726.1"/>
    <property type="molecule type" value="Genomic_DNA"/>
</dbReference>
<feature type="domain" description="Fungal lipase-type" evidence="6">
    <location>
        <begin position="124"/>
        <end position="266"/>
    </location>
</feature>
<accession>A0A9P7KML9</accession>
<evidence type="ECO:0000313" key="7">
    <source>
        <dbReference type="EMBL" id="KAG5652726.1"/>
    </source>
</evidence>
<proteinExistence type="inferred from homology"/>
<dbReference type="InterPro" id="IPR029058">
    <property type="entry name" value="AB_hydrolase_fold"/>
</dbReference>